<dbReference type="Proteomes" id="UP000886501">
    <property type="component" value="Unassembled WGS sequence"/>
</dbReference>
<protein>
    <submittedName>
        <fullName evidence="1">Uncharacterized protein</fullName>
    </submittedName>
</protein>
<proteinExistence type="predicted"/>
<reference evidence="1" key="2">
    <citation type="journal article" date="2020" name="Nat. Commun.">
        <title>Large-scale genome sequencing of mycorrhizal fungi provides insights into the early evolution of symbiotic traits.</title>
        <authorList>
            <person name="Miyauchi S."/>
            <person name="Kiss E."/>
            <person name="Kuo A."/>
            <person name="Drula E."/>
            <person name="Kohler A."/>
            <person name="Sanchez-Garcia M."/>
            <person name="Morin E."/>
            <person name="Andreopoulos B."/>
            <person name="Barry K.W."/>
            <person name="Bonito G."/>
            <person name="Buee M."/>
            <person name="Carver A."/>
            <person name="Chen C."/>
            <person name="Cichocki N."/>
            <person name="Clum A."/>
            <person name="Culley D."/>
            <person name="Crous P.W."/>
            <person name="Fauchery L."/>
            <person name="Girlanda M."/>
            <person name="Hayes R.D."/>
            <person name="Keri Z."/>
            <person name="LaButti K."/>
            <person name="Lipzen A."/>
            <person name="Lombard V."/>
            <person name="Magnuson J."/>
            <person name="Maillard F."/>
            <person name="Murat C."/>
            <person name="Nolan M."/>
            <person name="Ohm R.A."/>
            <person name="Pangilinan J."/>
            <person name="Pereira M.F."/>
            <person name="Perotto S."/>
            <person name="Peter M."/>
            <person name="Pfister S."/>
            <person name="Riley R."/>
            <person name="Sitrit Y."/>
            <person name="Stielow J.B."/>
            <person name="Szollosi G."/>
            <person name="Zifcakova L."/>
            <person name="Stursova M."/>
            <person name="Spatafora J.W."/>
            <person name="Tedersoo L."/>
            <person name="Vaario L.M."/>
            <person name="Yamada A."/>
            <person name="Yan M."/>
            <person name="Wang P."/>
            <person name="Xu J."/>
            <person name="Bruns T."/>
            <person name="Baldrian P."/>
            <person name="Vilgalys R."/>
            <person name="Dunand C."/>
            <person name="Henrissat B."/>
            <person name="Grigoriev I.V."/>
            <person name="Hibbett D."/>
            <person name="Nagy L.G."/>
            <person name="Martin F.M."/>
        </authorList>
    </citation>
    <scope>NUCLEOTIDE SEQUENCE</scope>
    <source>
        <strain evidence="1">P2</strain>
    </source>
</reference>
<evidence type="ECO:0000313" key="1">
    <source>
        <dbReference type="EMBL" id="KAF9649177.1"/>
    </source>
</evidence>
<sequence length="521" mass="57524">MDSQPLSRGKACLQCRDRRVKCDGTKPTCSRCEEKGRVCKYREEKSGQALQREIKSLESRIREVELRRQVSPSLDNPLDHNNLPPDWWKADEPPITMRPHLMEIFSRFTRCFGFFLDPDRFAQSFNASEPFGYHSRPSRALLSAVYLSSIALSGNAALTSHEPVFLSRALHYAAQAPSCTHPSTAKHALQAEILIANYFFLRGHVLEGKSHINTAMLISTVHHAHKIRRISSLEGVEVTEQLERVKGFWLAYFFDKSWSIAGGLPSTSPDGLTEETRIDTPWPLEPQRSKNIQPEQVRGYDTINRFLANPASSFAEEDVSELSMACKAVTLFDRAHSFGLSWAAATSDETRADLTTKLAALRQATQAFKDTIAPLTDGANIQDPLIVIHVMILLTSIRLDVAPTWSKSSVENALAAVALVGDASFDYSGNVDPILGFLLTAIGQVLIDELTRIRGLASKSKEDTEQEVKVKNATDRLAVTLTACGAESPYTSNQRLKFVARIKEAGISARTAGSHSAGVGN</sequence>
<dbReference type="EMBL" id="MU118001">
    <property type="protein sequence ID" value="KAF9649177.1"/>
    <property type="molecule type" value="Genomic_DNA"/>
</dbReference>
<keyword evidence="2" id="KW-1185">Reference proteome</keyword>
<evidence type="ECO:0000313" key="2">
    <source>
        <dbReference type="Proteomes" id="UP000886501"/>
    </source>
</evidence>
<reference evidence="1" key="1">
    <citation type="submission" date="2019-10" db="EMBL/GenBank/DDBJ databases">
        <authorList>
            <consortium name="DOE Joint Genome Institute"/>
            <person name="Kuo A."/>
            <person name="Miyauchi S."/>
            <person name="Kiss E."/>
            <person name="Drula E."/>
            <person name="Kohler A."/>
            <person name="Sanchez-Garcia M."/>
            <person name="Andreopoulos B."/>
            <person name="Barry K.W."/>
            <person name="Bonito G."/>
            <person name="Buee M."/>
            <person name="Carver A."/>
            <person name="Chen C."/>
            <person name="Cichocki N."/>
            <person name="Clum A."/>
            <person name="Culley D."/>
            <person name="Crous P.W."/>
            <person name="Fauchery L."/>
            <person name="Girlanda M."/>
            <person name="Hayes R."/>
            <person name="Keri Z."/>
            <person name="Labutti K."/>
            <person name="Lipzen A."/>
            <person name="Lombard V."/>
            <person name="Magnuson J."/>
            <person name="Maillard F."/>
            <person name="Morin E."/>
            <person name="Murat C."/>
            <person name="Nolan M."/>
            <person name="Ohm R."/>
            <person name="Pangilinan J."/>
            <person name="Pereira M."/>
            <person name="Perotto S."/>
            <person name="Peter M."/>
            <person name="Riley R."/>
            <person name="Sitrit Y."/>
            <person name="Stielow B."/>
            <person name="Szollosi G."/>
            <person name="Zifcakova L."/>
            <person name="Stursova M."/>
            <person name="Spatafora J.W."/>
            <person name="Tedersoo L."/>
            <person name="Vaario L.-M."/>
            <person name="Yamada A."/>
            <person name="Yan M."/>
            <person name="Wang P."/>
            <person name="Xu J."/>
            <person name="Bruns T."/>
            <person name="Baldrian P."/>
            <person name="Vilgalys R."/>
            <person name="Henrissat B."/>
            <person name="Grigoriev I.V."/>
            <person name="Hibbett D."/>
            <person name="Nagy L.G."/>
            <person name="Martin F.M."/>
        </authorList>
    </citation>
    <scope>NUCLEOTIDE SEQUENCE</scope>
    <source>
        <strain evidence="1">P2</strain>
    </source>
</reference>
<gene>
    <name evidence="1" type="ORF">BDM02DRAFT_3114105</name>
</gene>
<comment type="caution">
    <text evidence="1">The sequence shown here is derived from an EMBL/GenBank/DDBJ whole genome shotgun (WGS) entry which is preliminary data.</text>
</comment>
<name>A0ACB6ZI00_THEGA</name>
<accession>A0ACB6ZI00</accession>
<organism evidence="1 2">
    <name type="scientific">Thelephora ganbajun</name>
    <name type="common">Ganba fungus</name>
    <dbReference type="NCBI Taxonomy" id="370292"/>
    <lineage>
        <taxon>Eukaryota</taxon>
        <taxon>Fungi</taxon>
        <taxon>Dikarya</taxon>
        <taxon>Basidiomycota</taxon>
        <taxon>Agaricomycotina</taxon>
        <taxon>Agaricomycetes</taxon>
        <taxon>Thelephorales</taxon>
        <taxon>Thelephoraceae</taxon>
        <taxon>Thelephora</taxon>
    </lineage>
</organism>